<dbReference type="GO" id="GO:0008270">
    <property type="term" value="F:zinc ion binding"/>
    <property type="evidence" value="ECO:0007669"/>
    <property type="project" value="InterPro"/>
</dbReference>
<reference evidence="4" key="1">
    <citation type="submission" date="2020-05" db="EMBL/GenBank/DDBJ databases">
        <title>Mycena genomes resolve the evolution of fungal bioluminescence.</title>
        <authorList>
            <person name="Tsai I.J."/>
        </authorList>
    </citation>
    <scope>NUCLEOTIDE SEQUENCE</scope>
    <source>
        <strain evidence="4">160909Yilan</strain>
    </source>
</reference>
<protein>
    <submittedName>
        <fullName evidence="4">Zn(2)-C6 fungal-type domain-containing protein</fullName>
    </submittedName>
</protein>
<feature type="domain" description="Xylanolytic transcriptional activator regulatory" evidence="3">
    <location>
        <begin position="239"/>
        <end position="303"/>
    </location>
</feature>
<evidence type="ECO:0000313" key="5">
    <source>
        <dbReference type="Proteomes" id="UP000623467"/>
    </source>
</evidence>
<evidence type="ECO:0000256" key="2">
    <source>
        <dbReference type="SAM" id="MobiDB-lite"/>
    </source>
</evidence>
<feature type="compositionally biased region" description="Polar residues" evidence="2">
    <location>
        <begin position="532"/>
        <end position="549"/>
    </location>
</feature>
<dbReference type="InterPro" id="IPR050987">
    <property type="entry name" value="AtrR-like"/>
</dbReference>
<dbReference type="GO" id="GO:0003677">
    <property type="term" value="F:DNA binding"/>
    <property type="evidence" value="ECO:0007669"/>
    <property type="project" value="InterPro"/>
</dbReference>
<dbReference type="EMBL" id="JACAZH010000020">
    <property type="protein sequence ID" value="KAF7345328.1"/>
    <property type="molecule type" value="Genomic_DNA"/>
</dbReference>
<dbReference type="PANTHER" id="PTHR46910:SF38">
    <property type="entry name" value="ZN(2)-C6 FUNGAL-TYPE DOMAIN-CONTAINING PROTEIN"/>
    <property type="match status" value="1"/>
</dbReference>
<organism evidence="4 5">
    <name type="scientific">Mycena sanguinolenta</name>
    <dbReference type="NCBI Taxonomy" id="230812"/>
    <lineage>
        <taxon>Eukaryota</taxon>
        <taxon>Fungi</taxon>
        <taxon>Dikarya</taxon>
        <taxon>Basidiomycota</taxon>
        <taxon>Agaricomycotina</taxon>
        <taxon>Agaricomycetes</taxon>
        <taxon>Agaricomycetidae</taxon>
        <taxon>Agaricales</taxon>
        <taxon>Marasmiineae</taxon>
        <taxon>Mycenaceae</taxon>
        <taxon>Mycena</taxon>
    </lineage>
</organism>
<dbReference type="OrthoDB" id="4456959at2759"/>
<dbReference type="GO" id="GO:0006351">
    <property type="term" value="P:DNA-templated transcription"/>
    <property type="evidence" value="ECO:0007669"/>
    <property type="project" value="InterPro"/>
</dbReference>
<proteinExistence type="predicted"/>
<name>A0A8H7CS03_9AGAR</name>
<dbReference type="AlphaFoldDB" id="A0A8H7CS03"/>
<dbReference type="PANTHER" id="PTHR46910">
    <property type="entry name" value="TRANSCRIPTION FACTOR PDR1"/>
    <property type="match status" value="1"/>
</dbReference>
<evidence type="ECO:0000256" key="1">
    <source>
        <dbReference type="ARBA" id="ARBA00023242"/>
    </source>
</evidence>
<gene>
    <name evidence="4" type="ORF">MSAN_01909700</name>
</gene>
<evidence type="ECO:0000259" key="3">
    <source>
        <dbReference type="SMART" id="SM00906"/>
    </source>
</evidence>
<dbReference type="SMART" id="SM00906">
    <property type="entry name" value="Fungal_trans"/>
    <property type="match status" value="1"/>
</dbReference>
<dbReference type="Pfam" id="PF04082">
    <property type="entry name" value="Fungal_trans"/>
    <property type="match status" value="1"/>
</dbReference>
<accession>A0A8H7CS03</accession>
<dbReference type="CDD" id="cd12148">
    <property type="entry name" value="fungal_TF_MHR"/>
    <property type="match status" value="1"/>
</dbReference>
<sequence length="707" mass="79267">MAKHRMASVNETSPEPCPALELATKTIRAINEPETPYVDKHSAVRNEIVQTLNELKITGHGKDGFEGESSGTLLLKTALDLKEQHTGSNCQPRRPWDSHRREYWIGPPVGLPLPGQKKIHRAIRFPPPDLLSVLVDLYFEQCNIYIPLLHRPTLEHAIADNLHLRNEKFGAIVLSLCAVASRFSDDPRVFDPAKPLTCGWNYFSQLSHELDIFSSPTLYDLQRCCLGIQFLEGSSSQGVWKLVGLGIRMAQEVGAHRRQVAPHTIEAELWRRAFWLLVSYDRLTSLSNGRPFDVQMPTECDDEYWEHEDPAQAFRQPLETPSQVAFFNSYLRLSNILASVLQIIYSLHKAKDLRSAESHTWDERVLMELDSALNKWIEGIPEHLRWDAQRVDPVFFKQSAALYCTLYLVQMTAHRPFIPMVRETPTTLPSLAICTNAARSCSQVIHVWCERMKDPPASILLSPVTIAGIILLLNVWSGKRTGLAPHMNSSITEVHKCIRALRVLEPRWQLAGLLGDIFKELASVEHIPHPTSAPTTARSDSANPSTVTPALTTTANQRKRTHSESGNDACRTKALEAPLKAAGPLALPIDFDDASFLWLGALNQGGTFQKYVADLDRLPDFPPPPNYAFRSPIPQQDVEYPTPVAWSNLQNGFALTSTETGPQTGMGEQDTLGIMNNDAIAMWANAPTTLGAEDWSDYFKTQERRFQ</sequence>
<dbReference type="Proteomes" id="UP000623467">
    <property type="component" value="Unassembled WGS sequence"/>
</dbReference>
<dbReference type="GO" id="GO:0003700">
    <property type="term" value="F:DNA-binding transcription factor activity"/>
    <property type="evidence" value="ECO:0007669"/>
    <property type="project" value="InterPro"/>
</dbReference>
<comment type="caution">
    <text evidence="4">The sequence shown here is derived from an EMBL/GenBank/DDBJ whole genome shotgun (WGS) entry which is preliminary data.</text>
</comment>
<dbReference type="InterPro" id="IPR007219">
    <property type="entry name" value="XnlR_reg_dom"/>
</dbReference>
<keyword evidence="5" id="KW-1185">Reference proteome</keyword>
<evidence type="ECO:0000313" key="4">
    <source>
        <dbReference type="EMBL" id="KAF7345328.1"/>
    </source>
</evidence>
<keyword evidence="1" id="KW-0539">Nucleus</keyword>
<feature type="region of interest" description="Disordered" evidence="2">
    <location>
        <begin position="529"/>
        <end position="549"/>
    </location>
</feature>